<dbReference type="AlphaFoldDB" id="Q1Z303"/>
<dbReference type="EMBL" id="AAPH01000015">
    <property type="protein sequence ID" value="EAS42986.1"/>
    <property type="molecule type" value="Genomic_DNA"/>
</dbReference>
<gene>
    <name evidence="1" type="ORF">P3TCK_14263</name>
</gene>
<comment type="caution">
    <text evidence="1">The sequence shown here is derived from an EMBL/GenBank/DDBJ whole genome shotgun (WGS) entry which is preliminary data.</text>
</comment>
<name>Q1Z303_9GAMM</name>
<dbReference type="Proteomes" id="UP000003789">
    <property type="component" value="Unassembled WGS sequence"/>
</dbReference>
<dbReference type="HOGENOM" id="CLU_3366449_0_0_6"/>
<evidence type="ECO:0000313" key="2">
    <source>
        <dbReference type="Proteomes" id="UP000003789"/>
    </source>
</evidence>
<evidence type="ECO:0000313" key="1">
    <source>
        <dbReference type="EMBL" id="EAS42986.1"/>
    </source>
</evidence>
<organism evidence="1 2">
    <name type="scientific">Photobacterium profundum 3TCK</name>
    <dbReference type="NCBI Taxonomy" id="314280"/>
    <lineage>
        <taxon>Bacteria</taxon>
        <taxon>Pseudomonadati</taxon>
        <taxon>Pseudomonadota</taxon>
        <taxon>Gammaproteobacteria</taxon>
        <taxon>Vibrionales</taxon>
        <taxon>Vibrionaceae</taxon>
        <taxon>Photobacterium</taxon>
    </lineage>
</organism>
<accession>Q1Z303</accession>
<proteinExistence type="predicted"/>
<sequence length="35" mass="4011">MGYPFLYVAIPKTDVHQFGRVECNTGFYVVMSLKV</sequence>
<reference evidence="1 2" key="1">
    <citation type="submission" date="2006-03" db="EMBL/GenBank/DDBJ databases">
        <authorList>
            <person name="Bartlett D.H."/>
            <person name="Valle G."/>
            <person name="Lauro F.M."/>
            <person name="Vezzi A."/>
            <person name="Simonato F."/>
            <person name="Eloe E."/>
            <person name="Vitulo N."/>
            <person name="Stratton T.K."/>
            <person name="D'angelo M."/>
            <person name="Ferriera S."/>
            <person name="Johnson J."/>
            <person name="Kravitz S."/>
            <person name="Beeson K."/>
            <person name="Sutton G."/>
            <person name="Rogers Y."/>
            <person name="Friedman R."/>
            <person name="Frazier M."/>
            <person name="Venter J.C."/>
        </authorList>
    </citation>
    <scope>NUCLEOTIDE SEQUENCE [LARGE SCALE GENOMIC DNA]</scope>
    <source>
        <strain evidence="1 2">3TCK</strain>
    </source>
</reference>
<protein>
    <submittedName>
        <fullName evidence="1">Uncharacterized protein</fullName>
    </submittedName>
</protein>